<keyword evidence="3 7" id="KW-0812">Transmembrane</keyword>
<evidence type="ECO:0000256" key="4">
    <source>
        <dbReference type="ARBA" id="ARBA00022989"/>
    </source>
</evidence>
<name>A0A1H6FPX5_9EURY</name>
<evidence type="ECO:0000256" key="6">
    <source>
        <dbReference type="SAM" id="MobiDB-lite"/>
    </source>
</evidence>
<feature type="transmembrane region" description="Helical" evidence="7">
    <location>
        <begin position="492"/>
        <end position="511"/>
    </location>
</feature>
<dbReference type="CDD" id="cd13128">
    <property type="entry name" value="MATE_Wzx_like"/>
    <property type="match status" value="1"/>
</dbReference>
<evidence type="ECO:0000313" key="9">
    <source>
        <dbReference type="Proteomes" id="UP000199112"/>
    </source>
</evidence>
<organism evidence="8 9">
    <name type="scientific">Natronorubrum sediminis</name>
    <dbReference type="NCBI Taxonomy" id="640943"/>
    <lineage>
        <taxon>Archaea</taxon>
        <taxon>Methanobacteriati</taxon>
        <taxon>Methanobacteriota</taxon>
        <taxon>Stenosarchaea group</taxon>
        <taxon>Halobacteria</taxon>
        <taxon>Halobacteriales</taxon>
        <taxon>Natrialbaceae</taxon>
        <taxon>Natronorubrum</taxon>
    </lineage>
</organism>
<keyword evidence="9" id="KW-1185">Reference proteome</keyword>
<feature type="transmembrane region" description="Helical" evidence="7">
    <location>
        <begin position="224"/>
        <end position="242"/>
    </location>
</feature>
<dbReference type="PANTHER" id="PTHR30250:SF11">
    <property type="entry name" value="O-ANTIGEN TRANSPORTER-RELATED"/>
    <property type="match status" value="1"/>
</dbReference>
<feature type="transmembrane region" description="Helical" evidence="7">
    <location>
        <begin position="396"/>
        <end position="416"/>
    </location>
</feature>
<feature type="compositionally biased region" description="Polar residues" evidence="6">
    <location>
        <begin position="29"/>
        <end position="41"/>
    </location>
</feature>
<dbReference type="InterPro" id="IPR050833">
    <property type="entry name" value="Poly_Biosynth_Transport"/>
</dbReference>
<reference evidence="9" key="1">
    <citation type="submission" date="2016-10" db="EMBL/GenBank/DDBJ databases">
        <authorList>
            <person name="Varghese N."/>
            <person name="Submissions S."/>
        </authorList>
    </citation>
    <scope>NUCLEOTIDE SEQUENCE [LARGE SCALE GENOMIC DNA]</scope>
    <source>
        <strain evidence="9">CGMCC 1.8981</strain>
    </source>
</reference>
<feature type="transmembrane region" description="Helical" evidence="7">
    <location>
        <begin position="150"/>
        <end position="175"/>
    </location>
</feature>
<comment type="subcellular location">
    <subcellularLocation>
        <location evidence="1">Cell membrane</location>
        <topology evidence="1">Multi-pass membrane protein</topology>
    </subcellularLocation>
</comment>
<evidence type="ECO:0000256" key="3">
    <source>
        <dbReference type="ARBA" id="ARBA00022692"/>
    </source>
</evidence>
<dbReference type="AlphaFoldDB" id="A0A1H6FPX5"/>
<feature type="transmembrane region" description="Helical" evidence="7">
    <location>
        <begin position="106"/>
        <end position="129"/>
    </location>
</feature>
<dbReference type="PANTHER" id="PTHR30250">
    <property type="entry name" value="PST FAMILY PREDICTED COLANIC ACID TRANSPORTER"/>
    <property type="match status" value="1"/>
</dbReference>
<feature type="transmembrane region" description="Helical" evidence="7">
    <location>
        <begin position="517"/>
        <end position="538"/>
    </location>
</feature>
<sequence>MTDTDPDGDGDTGRESSGDGEAGAEQGIHSDTGSGSEADTTTPDDLEYGGSDSQERTSSTTGDDHDEGVSTLAKQGSITFVGNVINGILGFAIVMLMTRFVSPSVYGLFVLATSVILFMQVFANLGLPLAIDYFVPQYLDNEEYGKAKGVIVQVTATVLVTSSLVAFALAISASYVAELFQEPAMNVALLLLSVTIPMLAIYNVLLTSYYSIKKLQYRVIMRDLVRPIVRFVATAALLLVGYGLLGLIAGYVVGLFIAITVGAAVFTYKAWGLLTAELELVAPAPLVKYSVPLAMTSVVFVLMGHVDYFVLGFFLDSEDVGIYRVGYMLGSGLMIIFNSLSPVFKPLIAETRDDIDLVEQRFRIMVRWIAGITLPVTIVLSLGASSYLAVLYTPQYAEATVVVALLAGAFLFNVTFGGPDGSLLQGLGYARIVFANTLVLFGANLIVSFTLVPFFGMEGAAIGSATALILVGCLTLGEIYYLDGIHPFTRDFAKIVGAGFPAAIAGAPVVYFLESDLVIIVALPIVVIGTYLAALVAMDAFTDADAQMAAEFSPTLRKWLPTK</sequence>
<gene>
    <name evidence="8" type="ORF">SAMN04487967_0690</name>
</gene>
<accession>A0A1H6FPX5</accession>
<dbReference type="GO" id="GO:0005886">
    <property type="term" value="C:plasma membrane"/>
    <property type="evidence" value="ECO:0007669"/>
    <property type="project" value="UniProtKB-SubCell"/>
</dbReference>
<keyword evidence="5 7" id="KW-0472">Membrane</keyword>
<feature type="transmembrane region" description="Helical" evidence="7">
    <location>
        <begin position="248"/>
        <end position="268"/>
    </location>
</feature>
<feature type="transmembrane region" description="Helical" evidence="7">
    <location>
        <begin position="428"/>
        <end position="455"/>
    </location>
</feature>
<feature type="transmembrane region" description="Helical" evidence="7">
    <location>
        <begin position="365"/>
        <end position="390"/>
    </location>
</feature>
<dbReference type="Pfam" id="PF13440">
    <property type="entry name" value="Polysacc_synt_3"/>
    <property type="match status" value="1"/>
</dbReference>
<dbReference type="Proteomes" id="UP000199112">
    <property type="component" value="Unassembled WGS sequence"/>
</dbReference>
<evidence type="ECO:0000256" key="2">
    <source>
        <dbReference type="ARBA" id="ARBA00022475"/>
    </source>
</evidence>
<feature type="transmembrane region" description="Helical" evidence="7">
    <location>
        <begin position="80"/>
        <end position="100"/>
    </location>
</feature>
<evidence type="ECO:0000256" key="1">
    <source>
        <dbReference type="ARBA" id="ARBA00004651"/>
    </source>
</evidence>
<keyword evidence="4 7" id="KW-1133">Transmembrane helix</keyword>
<evidence type="ECO:0000256" key="7">
    <source>
        <dbReference type="SAM" id="Phobius"/>
    </source>
</evidence>
<feature type="region of interest" description="Disordered" evidence="6">
    <location>
        <begin position="1"/>
        <end position="68"/>
    </location>
</feature>
<feature type="transmembrane region" description="Helical" evidence="7">
    <location>
        <begin position="321"/>
        <end position="344"/>
    </location>
</feature>
<keyword evidence="2" id="KW-1003">Cell membrane</keyword>
<proteinExistence type="predicted"/>
<feature type="transmembrane region" description="Helical" evidence="7">
    <location>
        <begin position="289"/>
        <end position="315"/>
    </location>
</feature>
<feature type="transmembrane region" description="Helical" evidence="7">
    <location>
        <begin position="187"/>
        <end position="212"/>
    </location>
</feature>
<evidence type="ECO:0000256" key="5">
    <source>
        <dbReference type="ARBA" id="ARBA00023136"/>
    </source>
</evidence>
<dbReference type="EMBL" id="FNWL01000001">
    <property type="protein sequence ID" value="SEH12178.1"/>
    <property type="molecule type" value="Genomic_DNA"/>
</dbReference>
<feature type="compositionally biased region" description="Acidic residues" evidence="6">
    <location>
        <begin position="1"/>
        <end position="10"/>
    </location>
</feature>
<feature type="transmembrane region" description="Helical" evidence="7">
    <location>
        <begin position="461"/>
        <end position="480"/>
    </location>
</feature>
<evidence type="ECO:0000313" key="8">
    <source>
        <dbReference type="EMBL" id="SEH12178.1"/>
    </source>
</evidence>
<protein>
    <submittedName>
        <fullName evidence="8">Membrane protein involved in the export of O-antigen and teichoic acid</fullName>
    </submittedName>
</protein>
<dbReference type="RefSeq" id="WP_245726658.1">
    <property type="nucleotide sequence ID" value="NZ_FNWL01000001.1"/>
</dbReference>